<dbReference type="PROSITE" id="PS00108">
    <property type="entry name" value="PROTEIN_KINASE_ST"/>
    <property type="match status" value="1"/>
</dbReference>
<feature type="compositionally biased region" description="Polar residues" evidence="4">
    <location>
        <begin position="257"/>
        <end position="268"/>
    </location>
</feature>
<feature type="compositionally biased region" description="Polar residues" evidence="4">
    <location>
        <begin position="100"/>
        <end position="113"/>
    </location>
</feature>
<gene>
    <name evidence="6" type="ORF">M9Y10_024025</name>
</gene>
<dbReference type="PANTHER" id="PTHR24346">
    <property type="entry name" value="MAP/MICROTUBULE AFFINITY-REGULATING KINASE"/>
    <property type="match status" value="1"/>
</dbReference>
<keyword evidence="3" id="KW-0175">Coiled coil</keyword>
<proteinExistence type="predicted"/>
<feature type="region of interest" description="Disordered" evidence="4">
    <location>
        <begin position="240"/>
        <end position="268"/>
    </location>
</feature>
<keyword evidence="2" id="KW-0067">ATP-binding</keyword>
<feature type="compositionally biased region" description="Low complexity" evidence="4">
    <location>
        <begin position="240"/>
        <end position="256"/>
    </location>
</feature>
<keyword evidence="7" id="KW-1185">Reference proteome</keyword>
<feature type="coiled-coil region" evidence="3">
    <location>
        <begin position="398"/>
        <end position="425"/>
    </location>
</feature>
<sequence length="615" mass="70853">MSIESRTRLAREASIMKSLDHPLMADLFYFMEDESNSYLVMEYLENSSLLDLINSTLEEWEYEEDEDELEANNKIEPSNRNDIERNKIKVTEKTLPDINSNISSTNNAETTNESQKDTNRTKKFSKINTLDENTVRKIFVQLIVALEFLHNVQHVAHRDIKAENVLLDRYNNIRIIDFGLSAIVQDENSSMKRTVGSVAYTAPEILMKKRYTKSADIWSAGVLLYALSTSRLPFISQPNSKITTNSKNKSNAKSNSYLRSDSGILSRSQNPSSFYDTYNDPKKMCQMILHGDLYIPETVSPDLQDLLRRMLEKDPNKRITIKEIEEHPFFSQIQYKMLIDFVKRQDKIEDIDLKLDPEIVAEMESRGMNCELLSQSLFVQELDEVSAAYKEMKKVKVMKDLSELYKELEKSSNQTLNDNQILNQENNIDIQQISDQIEPQICFDNPILQPEKDNIDSQPNSSESSCQDPNSFFYCGNALHKIVHDDFYDDSSESNTDHEFNDTNNEGQHKFRKSQSVVISELNLNVLLNSNESSVQTSPPLFINNKKNKPLVIPHPSTPQQQLQQRQQYTINSQMVRSQTSTLIFNPNDFSDGSNARIVPKSYVRPRIHLGMMKV</sequence>
<comment type="caution">
    <text evidence="6">The sequence shown here is derived from an EMBL/GenBank/DDBJ whole genome shotgun (WGS) entry which is preliminary data.</text>
</comment>
<name>A0ABR2KWQ2_9EUKA</name>
<evidence type="ECO:0000256" key="1">
    <source>
        <dbReference type="ARBA" id="ARBA00022741"/>
    </source>
</evidence>
<dbReference type="EMBL" id="JAPFFF010000003">
    <property type="protein sequence ID" value="KAK8895556.1"/>
    <property type="molecule type" value="Genomic_DNA"/>
</dbReference>
<feature type="domain" description="Protein kinase" evidence="5">
    <location>
        <begin position="1"/>
        <end position="330"/>
    </location>
</feature>
<dbReference type="Gene3D" id="1.10.510.10">
    <property type="entry name" value="Transferase(Phosphotransferase) domain 1"/>
    <property type="match status" value="3"/>
</dbReference>
<protein>
    <recommendedName>
        <fullName evidence="5">Protein kinase domain-containing protein</fullName>
    </recommendedName>
</protein>
<evidence type="ECO:0000313" key="7">
    <source>
        <dbReference type="Proteomes" id="UP001470230"/>
    </source>
</evidence>
<dbReference type="InterPro" id="IPR011009">
    <property type="entry name" value="Kinase-like_dom_sf"/>
</dbReference>
<dbReference type="InterPro" id="IPR000719">
    <property type="entry name" value="Prot_kinase_dom"/>
</dbReference>
<organism evidence="6 7">
    <name type="scientific">Tritrichomonas musculus</name>
    <dbReference type="NCBI Taxonomy" id="1915356"/>
    <lineage>
        <taxon>Eukaryota</taxon>
        <taxon>Metamonada</taxon>
        <taxon>Parabasalia</taxon>
        <taxon>Tritrichomonadida</taxon>
        <taxon>Tritrichomonadidae</taxon>
        <taxon>Tritrichomonas</taxon>
    </lineage>
</organism>
<evidence type="ECO:0000256" key="2">
    <source>
        <dbReference type="ARBA" id="ARBA00022840"/>
    </source>
</evidence>
<feature type="region of interest" description="Disordered" evidence="4">
    <location>
        <begin position="490"/>
        <end position="512"/>
    </location>
</feature>
<dbReference type="PANTHER" id="PTHR24346:SF30">
    <property type="entry name" value="MATERNAL EMBRYONIC LEUCINE ZIPPER KINASE"/>
    <property type="match status" value="1"/>
</dbReference>
<dbReference type="InterPro" id="IPR008271">
    <property type="entry name" value="Ser/Thr_kinase_AS"/>
</dbReference>
<evidence type="ECO:0000313" key="6">
    <source>
        <dbReference type="EMBL" id="KAK8895556.1"/>
    </source>
</evidence>
<evidence type="ECO:0000256" key="3">
    <source>
        <dbReference type="SAM" id="Coils"/>
    </source>
</evidence>
<dbReference type="Pfam" id="PF00069">
    <property type="entry name" value="Pkinase"/>
    <property type="match status" value="1"/>
</dbReference>
<dbReference type="PROSITE" id="PS50011">
    <property type="entry name" value="PROTEIN_KINASE_DOM"/>
    <property type="match status" value="1"/>
</dbReference>
<evidence type="ECO:0000256" key="4">
    <source>
        <dbReference type="SAM" id="MobiDB-lite"/>
    </source>
</evidence>
<feature type="region of interest" description="Disordered" evidence="4">
    <location>
        <begin position="100"/>
        <end position="120"/>
    </location>
</feature>
<reference evidence="6 7" key="1">
    <citation type="submission" date="2024-04" db="EMBL/GenBank/DDBJ databases">
        <title>Tritrichomonas musculus Genome.</title>
        <authorList>
            <person name="Alves-Ferreira E."/>
            <person name="Grigg M."/>
            <person name="Lorenzi H."/>
            <person name="Galac M."/>
        </authorList>
    </citation>
    <scope>NUCLEOTIDE SEQUENCE [LARGE SCALE GENOMIC DNA]</scope>
    <source>
        <strain evidence="6 7">EAF2021</strain>
    </source>
</reference>
<dbReference type="Proteomes" id="UP001470230">
    <property type="component" value="Unassembled WGS sequence"/>
</dbReference>
<dbReference type="SMART" id="SM00220">
    <property type="entry name" value="S_TKc"/>
    <property type="match status" value="1"/>
</dbReference>
<keyword evidence="1" id="KW-0547">Nucleotide-binding</keyword>
<dbReference type="SUPFAM" id="SSF56112">
    <property type="entry name" value="Protein kinase-like (PK-like)"/>
    <property type="match status" value="1"/>
</dbReference>
<accession>A0ABR2KWQ2</accession>
<evidence type="ECO:0000259" key="5">
    <source>
        <dbReference type="PROSITE" id="PS50011"/>
    </source>
</evidence>